<organism evidence="1 2">
    <name type="scientific">Stygiobacter electus</name>
    <dbReference type="NCBI Taxonomy" id="3032292"/>
    <lineage>
        <taxon>Bacteria</taxon>
        <taxon>Pseudomonadati</taxon>
        <taxon>Ignavibacteriota</taxon>
        <taxon>Ignavibacteria</taxon>
        <taxon>Ignavibacteriales</taxon>
        <taxon>Melioribacteraceae</taxon>
        <taxon>Stygiobacter</taxon>
    </lineage>
</organism>
<accession>A0AAE3NW25</accession>
<dbReference type="AlphaFoldDB" id="A0AAE3NW25"/>
<gene>
    <name evidence="1" type="ORF">P0M35_03095</name>
</gene>
<comment type="caution">
    <text evidence="1">The sequence shown here is derived from an EMBL/GenBank/DDBJ whole genome shotgun (WGS) entry which is preliminary data.</text>
</comment>
<reference evidence="1" key="1">
    <citation type="submission" date="2023-03" db="EMBL/GenBank/DDBJ databases">
        <title>Stygiobacter electus gen. nov., sp. nov., facultatively anaerobic thermotolerant bacterium of the class Ignavibacteria from a well of Yessentuki mineral water deposit.</title>
        <authorList>
            <person name="Podosokorskaya O.A."/>
            <person name="Elcheninov A.G."/>
            <person name="Petrova N.F."/>
            <person name="Zavarzina D.G."/>
            <person name="Kublanov I.V."/>
            <person name="Merkel A.Y."/>
        </authorList>
    </citation>
    <scope>NUCLEOTIDE SEQUENCE</scope>
    <source>
        <strain evidence="1">09-Me</strain>
    </source>
</reference>
<proteinExistence type="predicted"/>
<evidence type="ECO:0000313" key="1">
    <source>
        <dbReference type="EMBL" id="MDF1611121.1"/>
    </source>
</evidence>
<protein>
    <submittedName>
        <fullName evidence="1">Uncharacterized protein</fullName>
    </submittedName>
</protein>
<sequence>MFREFPLALRLEGYVTYNNKNSEKLDFTAPYLLKFLSGGAVTKNVPYYFYFFFSERGEVAGIEDAYIMFNNLFDQDLDLYVGQF</sequence>
<dbReference type="EMBL" id="JARGDL010000003">
    <property type="protein sequence ID" value="MDF1611121.1"/>
    <property type="molecule type" value="Genomic_DNA"/>
</dbReference>
<dbReference type="Proteomes" id="UP001221302">
    <property type="component" value="Unassembled WGS sequence"/>
</dbReference>
<keyword evidence="2" id="KW-1185">Reference proteome</keyword>
<dbReference type="RefSeq" id="WP_321534888.1">
    <property type="nucleotide sequence ID" value="NZ_JARGDL010000003.1"/>
</dbReference>
<evidence type="ECO:0000313" key="2">
    <source>
        <dbReference type="Proteomes" id="UP001221302"/>
    </source>
</evidence>
<name>A0AAE3NW25_9BACT</name>